<evidence type="ECO:0000256" key="1">
    <source>
        <dbReference type="SAM" id="MobiDB-lite"/>
    </source>
</evidence>
<evidence type="ECO:0000313" key="3">
    <source>
        <dbReference type="EMBL" id="SEJ98307.1"/>
    </source>
</evidence>
<dbReference type="Pfam" id="PF11160">
    <property type="entry name" value="Hva1_TUDOR"/>
    <property type="match status" value="1"/>
</dbReference>
<feature type="compositionally biased region" description="Basic and acidic residues" evidence="1">
    <location>
        <begin position="66"/>
        <end position="87"/>
    </location>
</feature>
<evidence type="ECO:0000259" key="2">
    <source>
        <dbReference type="Pfam" id="PF11160"/>
    </source>
</evidence>
<proteinExistence type="predicted"/>
<feature type="domain" description="Hypervirulence associated protein TUDOR" evidence="2">
    <location>
        <begin position="24"/>
        <end position="80"/>
    </location>
</feature>
<dbReference type="AlphaFoldDB" id="A0A1H7DBN9"/>
<dbReference type="Proteomes" id="UP000198707">
    <property type="component" value="Unassembled WGS sequence"/>
</dbReference>
<dbReference type="Gene3D" id="2.30.30.1060">
    <property type="match status" value="1"/>
</dbReference>
<dbReference type="InterPro" id="IPR021331">
    <property type="entry name" value="Hva1_TUDOR"/>
</dbReference>
<evidence type="ECO:0000313" key="4">
    <source>
        <dbReference type="Proteomes" id="UP000198707"/>
    </source>
</evidence>
<protein>
    <recommendedName>
        <fullName evidence="2">Hypervirulence associated protein TUDOR domain-containing protein</fullName>
    </recommendedName>
</protein>
<dbReference type="EMBL" id="FNYV01000012">
    <property type="protein sequence ID" value="SEJ98307.1"/>
    <property type="molecule type" value="Genomic_DNA"/>
</dbReference>
<reference evidence="4" key="1">
    <citation type="submission" date="2016-10" db="EMBL/GenBank/DDBJ databases">
        <authorList>
            <person name="Varghese N."/>
            <person name="Submissions S."/>
        </authorList>
    </citation>
    <scope>NUCLEOTIDE SEQUENCE [LARGE SCALE GENOMIC DNA]</scope>
    <source>
        <strain evidence="4">CGMCC 4.7038</strain>
    </source>
</reference>
<gene>
    <name evidence="3" type="ORF">SAMN05443287_112117</name>
</gene>
<dbReference type="STRING" id="1144548.SAMN05443287_112117"/>
<keyword evidence="4" id="KW-1185">Reference proteome</keyword>
<organism evidence="3 4">
    <name type="scientific">Micromonospora phaseoli</name>
    <dbReference type="NCBI Taxonomy" id="1144548"/>
    <lineage>
        <taxon>Bacteria</taxon>
        <taxon>Bacillati</taxon>
        <taxon>Actinomycetota</taxon>
        <taxon>Actinomycetes</taxon>
        <taxon>Micromonosporales</taxon>
        <taxon>Micromonosporaceae</taxon>
        <taxon>Micromonospora</taxon>
    </lineage>
</organism>
<sequence>MTAAFPPARPGYPGAMAEKEFHAGDHVSWASHRGRGHGVVQERLTERTRIRGRAVNASPEAPQYRIRNDDSGRDVAHRPEVLRDEPR</sequence>
<feature type="region of interest" description="Disordered" evidence="1">
    <location>
        <begin position="56"/>
        <end position="87"/>
    </location>
</feature>
<accession>A0A1H7DBN9</accession>
<name>A0A1H7DBN9_9ACTN</name>